<dbReference type="CDD" id="cd03786">
    <property type="entry name" value="GTB_UDP-GlcNAc_2-Epimerase"/>
    <property type="match status" value="1"/>
</dbReference>
<keyword evidence="2" id="KW-0378">Hydrolase</keyword>
<sequence>MKKIVFLTGTRADFGKLKPLMAILQDSSSFIPHIFVTGMHLQKLYGYTLIEIQKCGFKNIYEFENHGDNLSMDRTLAKTVEGFSKYVNELKPDLIVVHGDRVEALAGSIVGSLNNILVAHIEGGEVSGTIDELLRHATSKMSHIHFVSNDLAKKRLLQMGEIPESVFTIGSPDIDVMFSDKLPTLETAKSYYDVNFEDYAIAMFHPVTTEIDSLEAQITNYVNALKKSNDNYVLIYPNNDLGSNIILIAYESIKTNPKFRIFPSLRFEYFLVLLKNSKYIIGNSSAGIREAPYYGVSTINIGTRQRNRSLNEKIINVKSEESVILDAIDKVQHQTNEAIGKFGEGNSAELFLESLDTDELWNINHQKQFVDKN</sequence>
<keyword evidence="2" id="KW-0326">Glycosidase</keyword>
<evidence type="ECO:0000259" key="1">
    <source>
        <dbReference type="Pfam" id="PF02350"/>
    </source>
</evidence>
<dbReference type="Pfam" id="PF02350">
    <property type="entry name" value="Epimerase_2"/>
    <property type="match status" value="1"/>
</dbReference>
<dbReference type="PANTHER" id="PTHR43174:SF3">
    <property type="entry name" value="UDP-N-ACETYLGLUCOSAMINE 2-EPIMERASE"/>
    <property type="match status" value="1"/>
</dbReference>
<comment type="caution">
    <text evidence="2">The sequence shown here is derived from an EMBL/GenBank/DDBJ whole genome shotgun (WGS) entry which is preliminary data.</text>
</comment>
<dbReference type="EC" id="3.2.1.183" evidence="2"/>
<keyword evidence="3" id="KW-1185">Reference proteome</keyword>
<protein>
    <submittedName>
        <fullName evidence="2">UDP-N-acetylglucosamine 2-epimerase (Hydrolyzing)</fullName>
        <ecNumber evidence="2">3.2.1.183</ecNumber>
    </submittedName>
</protein>
<dbReference type="Gene3D" id="3.40.50.2000">
    <property type="entry name" value="Glycogen Phosphorylase B"/>
    <property type="match status" value="2"/>
</dbReference>
<name>A0A7K1GEC2_9FLAO</name>
<dbReference type="GO" id="GO:0006047">
    <property type="term" value="P:UDP-N-acetylglucosamine metabolic process"/>
    <property type="evidence" value="ECO:0007669"/>
    <property type="project" value="InterPro"/>
</dbReference>
<dbReference type="NCBIfam" id="TIGR03568">
    <property type="entry name" value="NeuC_NnaA"/>
    <property type="match status" value="1"/>
</dbReference>
<dbReference type="AlphaFoldDB" id="A0A7K1GEC2"/>
<organism evidence="2 3">
    <name type="scientific">Winogradskyella ouciana</name>
    <dbReference type="NCBI Taxonomy" id="2608631"/>
    <lineage>
        <taxon>Bacteria</taxon>
        <taxon>Pseudomonadati</taxon>
        <taxon>Bacteroidota</taxon>
        <taxon>Flavobacteriia</taxon>
        <taxon>Flavobacteriales</taxon>
        <taxon>Flavobacteriaceae</taxon>
        <taxon>Winogradskyella</taxon>
    </lineage>
</organism>
<dbReference type="RefSeq" id="WP_155089414.1">
    <property type="nucleotide sequence ID" value="NZ_WJYA01000006.1"/>
</dbReference>
<proteinExistence type="predicted"/>
<dbReference type="GO" id="GO:0004553">
    <property type="term" value="F:hydrolase activity, hydrolyzing O-glycosyl compounds"/>
    <property type="evidence" value="ECO:0007669"/>
    <property type="project" value="InterPro"/>
</dbReference>
<dbReference type="Proteomes" id="UP000447545">
    <property type="component" value="Unassembled WGS sequence"/>
</dbReference>
<dbReference type="InterPro" id="IPR029767">
    <property type="entry name" value="WecB-like"/>
</dbReference>
<dbReference type="EMBL" id="WJYA01000006">
    <property type="protein sequence ID" value="MTE27395.1"/>
    <property type="molecule type" value="Genomic_DNA"/>
</dbReference>
<dbReference type="InterPro" id="IPR003331">
    <property type="entry name" value="UDP_GlcNAc_Epimerase_2_dom"/>
</dbReference>
<dbReference type="SUPFAM" id="SSF53756">
    <property type="entry name" value="UDP-Glycosyltransferase/glycogen phosphorylase"/>
    <property type="match status" value="1"/>
</dbReference>
<gene>
    <name evidence="2" type="primary">neuC</name>
    <name evidence="2" type="ORF">F1003_10685</name>
</gene>
<evidence type="ECO:0000313" key="2">
    <source>
        <dbReference type="EMBL" id="MTE27395.1"/>
    </source>
</evidence>
<accession>A0A7K1GEC2</accession>
<dbReference type="PANTHER" id="PTHR43174">
    <property type="entry name" value="UDP-N-ACETYLGLUCOSAMINE 2-EPIMERASE"/>
    <property type="match status" value="1"/>
</dbReference>
<feature type="domain" description="UDP-N-acetylglucosamine 2-epimerase" evidence="1">
    <location>
        <begin position="24"/>
        <end position="355"/>
    </location>
</feature>
<dbReference type="InterPro" id="IPR020004">
    <property type="entry name" value="UDP-GlcNAc_Epase"/>
</dbReference>
<reference evidence="2 3" key="1">
    <citation type="submission" date="2019-11" db="EMBL/GenBank/DDBJ databases">
        <title>Winogradskyella ouciana sp. nov., isolated from the hadal seawater of the Mariana Trench.</title>
        <authorList>
            <person name="Liu R."/>
        </authorList>
    </citation>
    <scope>NUCLEOTIDE SEQUENCE [LARGE SCALE GENOMIC DNA]</scope>
    <source>
        <strain evidence="2 3">ZXX205</strain>
    </source>
</reference>
<evidence type="ECO:0000313" key="3">
    <source>
        <dbReference type="Proteomes" id="UP000447545"/>
    </source>
</evidence>